<protein>
    <submittedName>
        <fullName evidence="1">Uncharacterized protein</fullName>
    </submittedName>
</protein>
<reference evidence="1 2" key="1">
    <citation type="journal article" date="2024" name="Nat. Commun.">
        <title>Phylogenomics reveals the evolutionary origins of lichenization in chlorophyte algae.</title>
        <authorList>
            <person name="Puginier C."/>
            <person name="Libourel C."/>
            <person name="Otte J."/>
            <person name="Skaloud P."/>
            <person name="Haon M."/>
            <person name="Grisel S."/>
            <person name="Petersen M."/>
            <person name="Berrin J.G."/>
            <person name="Delaux P.M."/>
            <person name="Dal Grande F."/>
            <person name="Keller J."/>
        </authorList>
    </citation>
    <scope>NUCLEOTIDE SEQUENCE [LARGE SCALE GENOMIC DNA]</scope>
    <source>
        <strain evidence="1 2">SAG 2043</strain>
    </source>
</reference>
<dbReference type="InterPro" id="IPR027417">
    <property type="entry name" value="P-loop_NTPase"/>
</dbReference>
<name>A0AAW1RA61_9CHLO</name>
<proteinExistence type="predicted"/>
<comment type="caution">
    <text evidence="1">The sequence shown here is derived from an EMBL/GenBank/DDBJ whole genome shotgun (WGS) entry which is preliminary data.</text>
</comment>
<sequence length="316" mass="35240">MLEQGDLDEPSTKKIEQRRKIAREIRKKEAGGREGKTLFTTYLQDTIGEMATTFSTSIFATRWDPNKPNDALANAVAGRLAFGGELPGDVIAAQLKLVCAGERVCTKRGYEQLTTVQVRCLAVCTTNQDPRFITGRTKEDAGADKAVGRRLIALDFNASFRNQPEADDNKAIDALSAELGQDHMRLATMHFLLDAYQLAAECGFQLRWPGIVKESTQRVLNPVKLMVGTVLEVTPGDKKTASRMENARLTELVKEEFPGKQFGDRDLASWVQGLLVELDDAQPAAYSSIHKARHDEAWWRNHQKRSTQQLPLLTLK</sequence>
<dbReference type="EMBL" id="JALJOR010000001">
    <property type="protein sequence ID" value="KAK9830559.1"/>
    <property type="molecule type" value="Genomic_DNA"/>
</dbReference>
<evidence type="ECO:0000313" key="2">
    <source>
        <dbReference type="Proteomes" id="UP001489004"/>
    </source>
</evidence>
<gene>
    <name evidence="1" type="ORF">WJX72_012480</name>
</gene>
<organism evidence="1 2">
    <name type="scientific">[Myrmecia] bisecta</name>
    <dbReference type="NCBI Taxonomy" id="41462"/>
    <lineage>
        <taxon>Eukaryota</taxon>
        <taxon>Viridiplantae</taxon>
        <taxon>Chlorophyta</taxon>
        <taxon>core chlorophytes</taxon>
        <taxon>Trebouxiophyceae</taxon>
        <taxon>Trebouxiales</taxon>
        <taxon>Trebouxiaceae</taxon>
        <taxon>Myrmecia</taxon>
    </lineage>
</organism>
<evidence type="ECO:0000313" key="1">
    <source>
        <dbReference type="EMBL" id="KAK9830559.1"/>
    </source>
</evidence>
<dbReference type="Proteomes" id="UP001489004">
    <property type="component" value="Unassembled WGS sequence"/>
</dbReference>
<keyword evidence="2" id="KW-1185">Reference proteome</keyword>
<dbReference type="AlphaFoldDB" id="A0AAW1RA61"/>
<accession>A0AAW1RA61</accession>
<dbReference type="Gene3D" id="3.40.50.300">
    <property type="entry name" value="P-loop containing nucleotide triphosphate hydrolases"/>
    <property type="match status" value="1"/>
</dbReference>